<dbReference type="AlphaFoldDB" id="X1JT10"/>
<dbReference type="EMBL" id="BARU01025993">
    <property type="protein sequence ID" value="GAH72943.1"/>
    <property type="molecule type" value="Genomic_DNA"/>
</dbReference>
<sequence>MAKVIVPVGPLGLSAQRRVELESRVVSMAQTLPQPANKAYCHTESLAQNLWLIGIDVWIFGKPVDPNDSWWFTLRRGFALPTDIAEVWTWENILPLLGVTGSWSWHGYGCPYHMHWDMMRLYKGQSQRFGAAINITGPTVSYFQASFEISEG</sequence>
<protein>
    <submittedName>
        <fullName evidence="1">Uncharacterized protein</fullName>
    </submittedName>
</protein>
<gene>
    <name evidence="1" type="ORF">S03H2_41810</name>
</gene>
<organism evidence="1">
    <name type="scientific">marine sediment metagenome</name>
    <dbReference type="NCBI Taxonomy" id="412755"/>
    <lineage>
        <taxon>unclassified sequences</taxon>
        <taxon>metagenomes</taxon>
        <taxon>ecological metagenomes</taxon>
    </lineage>
</organism>
<reference evidence="1" key="1">
    <citation type="journal article" date="2014" name="Front. Microbiol.">
        <title>High frequency of phylogenetically diverse reductive dehalogenase-homologous genes in deep subseafloor sedimentary metagenomes.</title>
        <authorList>
            <person name="Kawai M."/>
            <person name="Futagami T."/>
            <person name="Toyoda A."/>
            <person name="Takaki Y."/>
            <person name="Nishi S."/>
            <person name="Hori S."/>
            <person name="Arai W."/>
            <person name="Tsubouchi T."/>
            <person name="Morono Y."/>
            <person name="Uchiyama I."/>
            <person name="Ito T."/>
            <person name="Fujiyama A."/>
            <person name="Inagaki F."/>
            <person name="Takami H."/>
        </authorList>
    </citation>
    <scope>NUCLEOTIDE SEQUENCE</scope>
    <source>
        <strain evidence="1">Expedition CK06-06</strain>
    </source>
</reference>
<comment type="caution">
    <text evidence="1">The sequence shown here is derived from an EMBL/GenBank/DDBJ whole genome shotgun (WGS) entry which is preliminary data.</text>
</comment>
<name>X1JT10_9ZZZZ</name>
<accession>X1JT10</accession>
<proteinExistence type="predicted"/>
<evidence type="ECO:0000313" key="1">
    <source>
        <dbReference type="EMBL" id="GAH72943.1"/>
    </source>
</evidence>